<keyword evidence="7" id="KW-0406">Ion transport</keyword>
<keyword evidence="4 12" id="KW-1134">Transmembrane beta strand</keyword>
<evidence type="ECO:0000256" key="10">
    <source>
        <dbReference type="ARBA" id="ARBA00023170"/>
    </source>
</evidence>
<evidence type="ECO:0000256" key="14">
    <source>
        <dbReference type="SAM" id="MobiDB-lite"/>
    </source>
</evidence>
<evidence type="ECO:0000256" key="6">
    <source>
        <dbReference type="ARBA" id="ARBA00022729"/>
    </source>
</evidence>
<organism evidence="17 18">
    <name type="scientific">Roseibacillus ishigakijimensis</name>
    <dbReference type="NCBI Taxonomy" id="454146"/>
    <lineage>
        <taxon>Bacteria</taxon>
        <taxon>Pseudomonadati</taxon>
        <taxon>Verrucomicrobiota</taxon>
        <taxon>Verrucomicrobiia</taxon>
        <taxon>Verrucomicrobiales</taxon>
        <taxon>Verrucomicrobiaceae</taxon>
        <taxon>Roseibacillus</taxon>
    </lineage>
</organism>
<feature type="domain" description="TonB-dependent receptor-like beta-barrel" evidence="15">
    <location>
        <begin position="257"/>
        <end position="687"/>
    </location>
</feature>
<gene>
    <name evidence="17" type="ORF">JIN78_08745</name>
</gene>
<keyword evidence="9 12" id="KW-0472">Membrane</keyword>
<dbReference type="AlphaFoldDB" id="A0A934RQQ6"/>
<keyword evidence="11 12" id="KW-0998">Cell outer membrane</keyword>
<comment type="similarity">
    <text evidence="2 12 13">Belongs to the TonB-dependent receptor family.</text>
</comment>
<dbReference type="InterPro" id="IPR039426">
    <property type="entry name" value="TonB-dep_rcpt-like"/>
</dbReference>
<dbReference type="Pfam" id="PF07715">
    <property type="entry name" value="Plug"/>
    <property type="match status" value="1"/>
</dbReference>
<dbReference type="Pfam" id="PF00593">
    <property type="entry name" value="TonB_dep_Rec_b-barrel"/>
    <property type="match status" value="1"/>
</dbReference>
<keyword evidence="6" id="KW-0732">Signal</keyword>
<keyword evidence="10 17" id="KW-0675">Receptor</keyword>
<evidence type="ECO:0000259" key="15">
    <source>
        <dbReference type="Pfam" id="PF00593"/>
    </source>
</evidence>
<dbReference type="InterPro" id="IPR010105">
    <property type="entry name" value="TonB_sidphr_rcpt"/>
</dbReference>
<evidence type="ECO:0000256" key="5">
    <source>
        <dbReference type="ARBA" id="ARBA00022692"/>
    </source>
</evidence>
<evidence type="ECO:0000259" key="16">
    <source>
        <dbReference type="Pfam" id="PF07715"/>
    </source>
</evidence>
<dbReference type="EMBL" id="JAENIO010000018">
    <property type="protein sequence ID" value="MBK1834147.1"/>
    <property type="molecule type" value="Genomic_DNA"/>
</dbReference>
<evidence type="ECO:0000256" key="8">
    <source>
        <dbReference type="ARBA" id="ARBA00023077"/>
    </source>
</evidence>
<dbReference type="NCBIfam" id="TIGR01783">
    <property type="entry name" value="TonB-siderophor"/>
    <property type="match status" value="1"/>
</dbReference>
<dbReference type="InterPro" id="IPR037066">
    <property type="entry name" value="Plug_dom_sf"/>
</dbReference>
<keyword evidence="8 13" id="KW-0798">TonB box</keyword>
<dbReference type="CDD" id="cd01347">
    <property type="entry name" value="ligand_gated_channel"/>
    <property type="match status" value="1"/>
</dbReference>
<dbReference type="GO" id="GO:0015344">
    <property type="term" value="F:siderophore uptake transmembrane transporter activity"/>
    <property type="evidence" value="ECO:0007669"/>
    <property type="project" value="TreeGrafter"/>
</dbReference>
<protein>
    <submittedName>
        <fullName evidence="17">TonB-dependent siderophore receptor</fullName>
    </submittedName>
</protein>
<dbReference type="PROSITE" id="PS52016">
    <property type="entry name" value="TONB_DEPENDENT_REC_3"/>
    <property type="match status" value="1"/>
</dbReference>
<evidence type="ECO:0000256" key="11">
    <source>
        <dbReference type="ARBA" id="ARBA00023237"/>
    </source>
</evidence>
<dbReference type="InterPro" id="IPR012910">
    <property type="entry name" value="Plug_dom"/>
</dbReference>
<evidence type="ECO:0000313" key="18">
    <source>
        <dbReference type="Proteomes" id="UP000604083"/>
    </source>
</evidence>
<keyword evidence="18" id="KW-1185">Reference proteome</keyword>
<name>A0A934RQQ6_9BACT</name>
<comment type="caution">
    <text evidence="17">The sequence shown here is derived from an EMBL/GenBank/DDBJ whole genome shotgun (WGS) entry which is preliminary data.</text>
</comment>
<sequence>MSTHKDKELPSSLRHASNRRTHQVMASSLAGAMLMAPGANGQETPVDLGASTVVSEEEAANDTLQPQQLSSPRYNQPLVEIPKTISVIPQELIKQQNADTIEDALRNVPGISLTAGEGGAPAGDQLYIRGFDARNDYLVDGIRDLGGYVRDSFNYEQVEVSKGPGSTDTGRGSTGGSVNLSTKTPHLEQGGSLSATIGTESYYRGTLDYNQPFAANSAFRLNLMGQDSDVPGRDHVENDRWGIAPSIAFGIDTDFEAVFSYMHLQQNNVPDFGLPWINSQWPEGVSSGNWYGLLFRDYDDTQTDIFTAEFTYHVHEDLTLRSISRYGRVDRESSHTSPRNRVAGETVRRNDVKARNQVNEVWATALDVNYSFDLFGMQHALVAGVDFTFEREDRNRLVESNSGAAPDTDLFDPNPHERYATNYTFNGETIGEVETFGIFLYDTIDLNSQWSLSGGVRYDHIESDYSGEVLSGRGAGAFDYSRTDNVWSWRGAINYKPTENGNIYFAVGSSIKPSIEGLSLNADSEDLDPEESISYELGTKWNLLDNRLTATAALFRTEKTNAISNDPFTGDPRLAGEHVVQGVELGLTGNITDQWSAYAGYAFMDSEITESLEVDEEGQALEDTPEHSFSVWTTYDVTEKLSLSAGARYVGTIENGAKEFGDYWTVDLGASYAFTDDITMQLNAYNVFDEEYIEKDGGGHFVPGQGPSATMSVSYQF</sequence>
<dbReference type="InterPro" id="IPR000531">
    <property type="entry name" value="Beta-barrel_TonB"/>
</dbReference>
<dbReference type="PANTHER" id="PTHR32552:SF83">
    <property type="entry name" value="BLR3904 PROTEIN"/>
    <property type="match status" value="1"/>
</dbReference>
<feature type="region of interest" description="Disordered" evidence="14">
    <location>
        <begin position="1"/>
        <end position="20"/>
    </location>
</feature>
<keyword evidence="3 12" id="KW-0813">Transport</keyword>
<evidence type="ECO:0000256" key="13">
    <source>
        <dbReference type="RuleBase" id="RU003357"/>
    </source>
</evidence>
<feature type="region of interest" description="Disordered" evidence="14">
    <location>
        <begin position="159"/>
        <end position="191"/>
    </location>
</feature>
<evidence type="ECO:0000313" key="17">
    <source>
        <dbReference type="EMBL" id="MBK1834147.1"/>
    </source>
</evidence>
<comment type="subcellular location">
    <subcellularLocation>
        <location evidence="1 12">Cell outer membrane</location>
        <topology evidence="1 12">Multi-pass membrane protein</topology>
    </subcellularLocation>
</comment>
<dbReference type="Proteomes" id="UP000604083">
    <property type="component" value="Unassembled WGS sequence"/>
</dbReference>
<dbReference type="RefSeq" id="WP_200391581.1">
    <property type="nucleotide sequence ID" value="NZ_JAENIO010000018.1"/>
</dbReference>
<keyword evidence="5 12" id="KW-0812">Transmembrane</keyword>
<proteinExistence type="inferred from homology"/>
<dbReference type="PANTHER" id="PTHR32552">
    <property type="entry name" value="FERRICHROME IRON RECEPTOR-RELATED"/>
    <property type="match status" value="1"/>
</dbReference>
<evidence type="ECO:0000256" key="7">
    <source>
        <dbReference type="ARBA" id="ARBA00023065"/>
    </source>
</evidence>
<dbReference type="Gene3D" id="2.170.130.10">
    <property type="entry name" value="TonB-dependent receptor, plug domain"/>
    <property type="match status" value="1"/>
</dbReference>
<accession>A0A934RQQ6</accession>
<dbReference type="InterPro" id="IPR036942">
    <property type="entry name" value="Beta-barrel_TonB_sf"/>
</dbReference>
<feature type="domain" description="TonB-dependent receptor plug" evidence="16">
    <location>
        <begin position="78"/>
        <end position="176"/>
    </location>
</feature>
<evidence type="ECO:0000256" key="4">
    <source>
        <dbReference type="ARBA" id="ARBA00022452"/>
    </source>
</evidence>
<dbReference type="Gene3D" id="2.40.170.20">
    <property type="entry name" value="TonB-dependent receptor, beta-barrel domain"/>
    <property type="match status" value="1"/>
</dbReference>
<dbReference type="GO" id="GO:0038023">
    <property type="term" value="F:signaling receptor activity"/>
    <property type="evidence" value="ECO:0007669"/>
    <property type="project" value="InterPro"/>
</dbReference>
<dbReference type="FunFam" id="2.170.130.10:FF:000001">
    <property type="entry name" value="Catecholate siderophore TonB-dependent receptor"/>
    <property type="match status" value="1"/>
</dbReference>
<dbReference type="GO" id="GO:0009279">
    <property type="term" value="C:cell outer membrane"/>
    <property type="evidence" value="ECO:0007669"/>
    <property type="project" value="UniProtKB-SubCell"/>
</dbReference>
<reference evidence="17" key="1">
    <citation type="submission" date="2021-01" db="EMBL/GenBank/DDBJ databases">
        <title>Modified the classification status of verrucomicrobia.</title>
        <authorList>
            <person name="Feng X."/>
        </authorList>
    </citation>
    <scope>NUCLEOTIDE SEQUENCE</scope>
    <source>
        <strain evidence="17">KCTC 12986</strain>
    </source>
</reference>
<evidence type="ECO:0000256" key="2">
    <source>
        <dbReference type="ARBA" id="ARBA00009810"/>
    </source>
</evidence>
<evidence type="ECO:0000256" key="12">
    <source>
        <dbReference type="PROSITE-ProRule" id="PRU01360"/>
    </source>
</evidence>
<evidence type="ECO:0000256" key="3">
    <source>
        <dbReference type="ARBA" id="ARBA00022448"/>
    </source>
</evidence>
<evidence type="ECO:0000256" key="9">
    <source>
        <dbReference type="ARBA" id="ARBA00023136"/>
    </source>
</evidence>
<dbReference type="GO" id="GO:0015891">
    <property type="term" value="P:siderophore transport"/>
    <property type="evidence" value="ECO:0007669"/>
    <property type="project" value="InterPro"/>
</dbReference>
<evidence type="ECO:0000256" key="1">
    <source>
        <dbReference type="ARBA" id="ARBA00004571"/>
    </source>
</evidence>
<dbReference type="SUPFAM" id="SSF56935">
    <property type="entry name" value="Porins"/>
    <property type="match status" value="1"/>
</dbReference>